<name>A0ABS5QPN2_9LACO</name>
<keyword evidence="7" id="KW-1185">Reference proteome</keyword>
<dbReference type="InterPro" id="IPR003439">
    <property type="entry name" value="ABC_transporter-like_ATP-bd"/>
</dbReference>
<comment type="caution">
    <text evidence="6">The sequence shown here is derived from an EMBL/GenBank/DDBJ whole genome shotgun (WGS) entry which is preliminary data.</text>
</comment>
<dbReference type="EMBL" id="JAAMFI010000001">
    <property type="protein sequence ID" value="MBS9335055.1"/>
    <property type="molecule type" value="Genomic_DNA"/>
</dbReference>
<dbReference type="RefSeq" id="WP_213819635.1">
    <property type="nucleotide sequence ID" value="NZ_JAAMFI010000001.1"/>
</dbReference>
<dbReference type="PANTHER" id="PTHR42711:SF5">
    <property type="entry name" value="ABC TRANSPORTER ATP-BINDING PROTEIN NATA"/>
    <property type="match status" value="1"/>
</dbReference>
<dbReference type="GO" id="GO:0005524">
    <property type="term" value="F:ATP binding"/>
    <property type="evidence" value="ECO:0007669"/>
    <property type="project" value="UniProtKB-KW"/>
</dbReference>
<evidence type="ECO:0000256" key="4">
    <source>
        <dbReference type="ARBA" id="ARBA00022840"/>
    </source>
</evidence>
<evidence type="ECO:0000313" key="7">
    <source>
        <dbReference type="Proteomes" id="UP001519418"/>
    </source>
</evidence>
<evidence type="ECO:0000259" key="5">
    <source>
        <dbReference type="PROSITE" id="PS50893"/>
    </source>
</evidence>
<keyword evidence="2" id="KW-0813">Transport</keyword>
<dbReference type="PROSITE" id="PS50893">
    <property type="entry name" value="ABC_TRANSPORTER_2"/>
    <property type="match status" value="1"/>
</dbReference>
<accession>A0ABS5QPN2</accession>
<dbReference type="InterPro" id="IPR050763">
    <property type="entry name" value="ABC_transporter_ATP-binding"/>
</dbReference>
<reference evidence="6 7" key="1">
    <citation type="submission" date="2020-02" db="EMBL/GenBank/DDBJ databases">
        <title>Fructobacillus sp. isolated from paper mulberry of Taiwan.</title>
        <authorList>
            <person name="Lin S.-T."/>
        </authorList>
    </citation>
    <scope>NUCLEOTIDE SEQUENCE [LARGE SCALE GENOMIC DNA]</scope>
    <source>
        <strain evidence="6 7">M1-10</strain>
    </source>
</reference>
<dbReference type="Gene3D" id="3.40.50.300">
    <property type="entry name" value="P-loop containing nucleotide triphosphate hydrolases"/>
    <property type="match status" value="1"/>
</dbReference>
<dbReference type="SUPFAM" id="SSF52540">
    <property type="entry name" value="P-loop containing nucleoside triphosphate hydrolases"/>
    <property type="match status" value="1"/>
</dbReference>
<evidence type="ECO:0000256" key="2">
    <source>
        <dbReference type="ARBA" id="ARBA00022448"/>
    </source>
</evidence>
<dbReference type="InterPro" id="IPR003593">
    <property type="entry name" value="AAA+_ATPase"/>
</dbReference>
<sequence>MNEKRKLRPVLQLQNVAKKYGDDQALAAVSLDVYPGEILSVIGPNGAGKTTLLQIAAGYMTADEGRVFLYDKDRTNQLNVLNRHVAVVFGGSRGFYRNSSVLSNLVFFATLMGIPQKERKSRIEKVLGDTALLEHADKKVSALSMGLLQRLHIARGLLKETPVLLLDEPTNGVDAKTAVAIRQLIKKIALGGRAIILTSHQLHEVSDLADRIQLLYQGHFSFEGSVAELAEASGLKRIDRPATLEESYLALIDQLGG</sequence>
<dbReference type="PANTHER" id="PTHR42711">
    <property type="entry name" value="ABC TRANSPORTER ATP-BINDING PROTEIN"/>
    <property type="match status" value="1"/>
</dbReference>
<keyword evidence="3" id="KW-0547">Nucleotide-binding</keyword>
<evidence type="ECO:0000313" key="6">
    <source>
        <dbReference type="EMBL" id="MBS9335055.1"/>
    </source>
</evidence>
<keyword evidence="4 6" id="KW-0067">ATP-binding</keyword>
<gene>
    <name evidence="6" type="ORF">G6R27_03240</name>
</gene>
<dbReference type="InterPro" id="IPR027417">
    <property type="entry name" value="P-loop_NTPase"/>
</dbReference>
<protein>
    <submittedName>
        <fullName evidence="6">ABC transporter ATP-binding protein</fullName>
    </submittedName>
</protein>
<evidence type="ECO:0000256" key="1">
    <source>
        <dbReference type="ARBA" id="ARBA00005417"/>
    </source>
</evidence>
<evidence type="ECO:0000256" key="3">
    <source>
        <dbReference type="ARBA" id="ARBA00022741"/>
    </source>
</evidence>
<dbReference type="Proteomes" id="UP001519418">
    <property type="component" value="Unassembled WGS sequence"/>
</dbReference>
<feature type="domain" description="ABC transporter" evidence="5">
    <location>
        <begin position="11"/>
        <end position="242"/>
    </location>
</feature>
<comment type="similarity">
    <text evidence="1">Belongs to the ABC transporter superfamily.</text>
</comment>
<dbReference type="Pfam" id="PF00005">
    <property type="entry name" value="ABC_tran"/>
    <property type="match status" value="1"/>
</dbReference>
<dbReference type="SMART" id="SM00382">
    <property type="entry name" value="AAA"/>
    <property type="match status" value="1"/>
</dbReference>
<proteinExistence type="inferred from homology"/>
<organism evidence="6 7">
    <name type="scientific">Fructobacillus papyriferae</name>
    <dbReference type="NCBI Taxonomy" id="2713171"/>
    <lineage>
        <taxon>Bacteria</taxon>
        <taxon>Bacillati</taxon>
        <taxon>Bacillota</taxon>
        <taxon>Bacilli</taxon>
        <taxon>Lactobacillales</taxon>
        <taxon>Lactobacillaceae</taxon>
        <taxon>Fructobacillus</taxon>
    </lineage>
</organism>